<accession>A0A508T801</accession>
<sequence>MADGSETTTEDFAGNEQNTIFTISIPDLREASDEMIAQFARDRDGRWSAQTKDLLLQFQTTRHDLNSSWACTWAGWRCPCCGRGKAQIARLSPGGVLLCRLEFHHDHLSDRAKRVFRDDNPRGDDREANIQSDRAQKALMVFVERFEETLICIDCNLSEGKAKVELVREIDPDSTFTPSEIASFIEVAPNRLHEVDFDRTRATWLSVRDDVAERLDFASRMAKRVAAGRHRREVAPGKKRDVVFSQFLRAAPRSYRYDIGFVLEARSTANDSAGTSPRPKQKTRGIAPSDEEFAEFDRAQQQQKSWARVGEDWSCIGCHRSKREIVLRSNSGRWTGQIHMVTEYEREDREERLASPSGRSVLVADATSDERLVPALATAPDVLSTKIHIARWSPDLIGDRNTPVLVNWLAKAAEDASHGVSSGSPP</sequence>
<evidence type="ECO:0000313" key="2">
    <source>
        <dbReference type="Proteomes" id="UP000328092"/>
    </source>
</evidence>
<reference evidence="1" key="1">
    <citation type="submission" date="2019-02" db="EMBL/GenBank/DDBJ databases">
        <authorList>
            <person name="Pothier F.J."/>
        </authorList>
    </citation>
    <scope>NUCLEOTIDE SEQUENCE</scope>
    <source>
        <strain evidence="1">CI-1B</strain>
    </source>
</reference>
<dbReference type="AlphaFoldDB" id="A0A508T801"/>
<keyword evidence="2" id="KW-1185">Reference proteome</keyword>
<dbReference type="RefSeq" id="WP_139859468.1">
    <property type="nucleotide sequence ID" value="NZ_CAADFC020000009.1"/>
</dbReference>
<comment type="caution">
    <text evidence="1">The sequence shown here is derived from an EMBL/GenBank/DDBJ whole genome shotgun (WGS) entry which is preliminary data.</text>
</comment>
<dbReference type="Proteomes" id="UP000328092">
    <property type="component" value="Unassembled WGS sequence"/>
</dbReference>
<name>A0A508T801_9BRAD</name>
<gene>
    <name evidence="1" type="ORF">CI1B_26310</name>
</gene>
<dbReference type="EMBL" id="CAADFC020000009">
    <property type="protein sequence ID" value="VIO69347.1"/>
    <property type="molecule type" value="Genomic_DNA"/>
</dbReference>
<proteinExistence type="predicted"/>
<evidence type="ECO:0000313" key="1">
    <source>
        <dbReference type="EMBL" id="VIO69347.1"/>
    </source>
</evidence>
<protein>
    <submittedName>
        <fullName evidence="1">Uncharacterized protein</fullName>
    </submittedName>
</protein>
<organism evidence="1 2">
    <name type="scientific">Bradyrhizobium ivorense</name>
    <dbReference type="NCBI Taxonomy" id="2511166"/>
    <lineage>
        <taxon>Bacteria</taxon>
        <taxon>Pseudomonadati</taxon>
        <taxon>Pseudomonadota</taxon>
        <taxon>Alphaproteobacteria</taxon>
        <taxon>Hyphomicrobiales</taxon>
        <taxon>Nitrobacteraceae</taxon>
        <taxon>Bradyrhizobium</taxon>
    </lineage>
</organism>
<dbReference type="OrthoDB" id="9793571at2"/>